<sequence>MKKLDKTGPLKAAYYLITSYADYEKAILEYLKENDHKPEDWGMRDQFNVNELVEGHHIKGNRELYTNGESPEFILCINFDDQFVQLIVNFVSVSDFIVPEGDVPAHMYEFEIERHMRESPYRIHRSQYQVMAKDAFEAHVLVGQCYSRDEEYDLKIASWRKVK</sequence>
<dbReference type="KEGG" id="vg:6372479"/>
<name>B3FJT4_BP201</name>
<evidence type="ECO:0000313" key="2">
    <source>
        <dbReference type="Proteomes" id="UP000002421"/>
    </source>
</evidence>
<reference evidence="1 2" key="1">
    <citation type="journal article" date="2008" name="Virology">
        <title>Characterization of Pseudomonas chlororaphis myovirus 201varphi2-1 via genomic sequencing, mass spectrometry, and electron microscopy.</title>
        <authorList>
            <person name="Thomas J.A."/>
            <person name="Rolando M.R."/>
            <person name="Carroll C.A."/>
            <person name="Shen P.S."/>
            <person name="Belnap D.M."/>
            <person name="Weintraub S.T."/>
            <person name="Serwer P."/>
            <person name="Hardies S.C."/>
        </authorList>
    </citation>
    <scope>NUCLEOTIDE SEQUENCE</scope>
</reference>
<dbReference type="Proteomes" id="UP000002421">
    <property type="component" value="Segment"/>
</dbReference>
<dbReference type="RefSeq" id="YP_001957145.1">
    <property type="nucleotide sequence ID" value="NC_010821.1"/>
</dbReference>
<accession>B3FJT4</accession>
<dbReference type="EMBL" id="EU197055">
    <property type="protein sequence ID" value="ABY63249.1"/>
    <property type="molecule type" value="Genomic_DNA"/>
</dbReference>
<evidence type="ECO:0000313" key="1">
    <source>
        <dbReference type="EMBL" id="ABY63249.1"/>
    </source>
</evidence>
<gene>
    <name evidence="1" type="ORF">201phi2-1p426</name>
</gene>
<proteinExistence type="predicted"/>
<organism evidence="1 2">
    <name type="scientific">Pseudomonas phage 201phi2-1</name>
    <name type="common">Pseudomonas chlororaphis phage 201phi2-1</name>
    <dbReference type="NCBI Taxonomy" id="198110"/>
    <lineage>
        <taxon>Viruses</taxon>
        <taxon>Duplodnaviria</taxon>
        <taxon>Heunggongvirae</taxon>
        <taxon>Uroviricota</taxon>
        <taxon>Caudoviricetes</taxon>
        <taxon>Chimalliviridae</taxon>
        <taxon>Serwervirus</taxon>
        <taxon>Serwervirus 201phi21</taxon>
    </lineage>
</organism>
<keyword evidence="2" id="KW-1185">Reference proteome</keyword>
<protein>
    <submittedName>
        <fullName evidence="1">Uncharacterized protein</fullName>
    </submittedName>
</protein>
<organismHost>
    <name type="scientific">Pseudomonas chlororaphis</name>
    <dbReference type="NCBI Taxonomy" id="587753"/>
</organismHost>